<dbReference type="Pfam" id="PF00646">
    <property type="entry name" value="F-box"/>
    <property type="match status" value="1"/>
</dbReference>
<dbReference type="InterPro" id="IPR001810">
    <property type="entry name" value="F-box_dom"/>
</dbReference>
<evidence type="ECO:0000313" key="2">
    <source>
        <dbReference type="EMBL" id="GMN19260.1"/>
    </source>
</evidence>
<dbReference type="EMBL" id="BTGU01003772">
    <property type="protein sequence ID" value="GMN19260.1"/>
    <property type="molecule type" value="Genomic_DNA"/>
</dbReference>
<evidence type="ECO:0000313" key="3">
    <source>
        <dbReference type="EMBL" id="GMN19267.1"/>
    </source>
</evidence>
<gene>
    <name evidence="2" type="ORF">TIFTF001_045156</name>
    <name evidence="3" type="ORF">TIFTF001_045157</name>
</gene>
<evidence type="ECO:0000313" key="4">
    <source>
        <dbReference type="Proteomes" id="UP001187192"/>
    </source>
</evidence>
<sequence>MNMKRRNRTSPNGTRIHNCTDGQIRRFSCPSIKDLPREVFVNILLKLPMQSIISCKRICKSLAHSGFRTLNLLRRTWRSNTSLFIQDNGYLYLMEQPEDEFSSCECGSVIRINLDSELNIPLCNTQVMFSGQHHEDHNFPNMRCQNYKIANSCYGLVCLAGIWDEPLVISNPVLGDFLNLLRRFISQLEKNKVDISTRVCGHLGTWGEILAIGTGSLWLCSPWKSVGSAPKTNPNSDHPTYFHGRLHWLSSAVSSIPYFDFDNEKFDFLSLPKDNIIRQTQVGMTIDVVDGCLCLMPFL</sequence>
<reference evidence="3" key="1">
    <citation type="submission" date="2023-07" db="EMBL/GenBank/DDBJ databases">
        <title>draft genome sequence of fig (Ficus carica).</title>
        <authorList>
            <person name="Takahashi T."/>
            <person name="Nishimura K."/>
        </authorList>
    </citation>
    <scope>NUCLEOTIDE SEQUENCE</scope>
</reference>
<feature type="domain" description="F-box" evidence="1">
    <location>
        <begin position="29"/>
        <end position="80"/>
    </location>
</feature>
<proteinExistence type="predicted"/>
<dbReference type="Proteomes" id="UP001187192">
    <property type="component" value="Unassembled WGS sequence"/>
</dbReference>
<dbReference type="PANTHER" id="PTHR31672:SF13">
    <property type="entry name" value="F-BOX PROTEIN CPR30-LIKE"/>
    <property type="match status" value="1"/>
</dbReference>
<dbReference type="EMBL" id="BTGU01003773">
    <property type="protein sequence ID" value="GMN19267.1"/>
    <property type="molecule type" value="Genomic_DNA"/>
</dbReference>
<dbReference type="PANTHER" id="PTHR31672">
    <property type="entry name" value="BNACNNG10540D PROTEIN"/>
    <property type="match status" value="1"/>
</dbReference>
<dbReference type="SUPFAM" id="SSF81383">
    <property type="entry name" value="F-box domain"/>
    <property type="match status" value="1"/>
</dbReference>
<accession>A0AA87YP82</accession>
<dbReference type="AlphaFoldDB" id="A0AA87YP82"/>
<name>A0AA87YP82_FICCA</name>
<protein>
    <recommendedName>
        <fullName evidence="1">F-box domain-containing protein</fullName>
    </recommendedName>
</protein>
<comment type="caution">
    <text evidence="3">The sequence shown here is derived from an EMBL/GenBank/DDBJ whole genome shotgun (WGS) entry which is preliminary data.</text>
</comment>
<dbReference type="InterPro" id="IPR036047">
    <property type="entry name" value="F-box-like_dom_sf"/>
</dbReference>
<evidence type="ECO:0000259" key="1">
    <source>
        <dbReference type="PROSITE" id="PS50181"/>
    </source>
</evidence>
<dbReference type="InterPro" id="IPR050796">
    <property type="entry name" value="SCF_F-box_component"/>
</dbReference>
<organism evidence="3 4">
    <name type="scientific">Ficus carica</name>
    <name type="common">Common fig</name>
    <dbReference type="NCBI Taxonomy" id="3494"/>
    <lineage>
        <taxon>Eukaryota</taxon>
        <taxon>Viridiplantae</taxon>
        <taxon>Streptophyta</taxon>
        <taxon>Embryophyta</taxon>
        <taxon>Tracheophyta</taxon>
        <taxon>Spermatophyta</taxon>
        <taxon>Magnoliopsida</taxon>
        <taxon>eudicotyledons</taxon>
        <taxon>Gunneridae</taxon>
        <taxon>Pentapetalae</taxon>
        <taxon>rosids</taxon>
        <taxon>fabids</taxon>
        <taxon>Rosales</taxon>
        <taxon>Moraceae</taxon>
        <taxon>Ficeae</taxon>
        <taxon>Ficus</taxon>
    </lineage>
</organism>
<dbReference type="PROSITE" id="PS50181">
    <property type="entry name" value="FBOX"/>
    <property type="match status" value="1"/>
</dbReference>
<keyword evidence="4" id="KW-1185">Reference proteome</keyword>